<sequence length="399" mass="42688">MSIDSPMREEPDEFFTDPESEAVLYEEQVAPEYGVLGFTVRELVIIGAWLVAFVVSFLPVVTRGGTVWTSGISWLLTIGVPTLAVFLIVLRRFSPDGIRRVGSLGIDQFASVAASVAAIAWAQLLWGQISASLATGAFLVGWVTIIAQVATLVLVASTVAAPLIPRLREDFHGRMETLAHRNANPVRPVIARPKPAPVGKFVAADPADPADDADLADESAIDDRDADDWAADDRGGNDRDTDARDADDPAANDRGENDLAADGAGDSSDFTLTDVIGDLPWSHSPTAPPVAPEPSPDHSAAPVVEFVPAAEDSTSVRTSADIPAEHVLAPVFPEATEPEPFWVLAASEREVFDERGQPLFRIGPSAWTLVIEDRGGAYVVRHDDGRIGYLHDISDMTKG</sequence>
<protein>
    <submittedName>
        <fullName evidence="3">Uncharacterized protein</fullName>
    </submittedName>
</protein>
<feature type="compositionally biased region" description="Acidic residues" evidence="1">
    <location>
        <begin position="208"/>
        <end position="230"/>
    </location>
</feature>
<evidence type="ECO:0000313" key="3">
    <source>
        <dbReference type="EMBL" id="SJN19317.1"/>
    </source>
</evidence>
<feature type="transmembrane region" description="Helical" evidence="2">
    <location>
        <begin position="67"/>
        <end position="89"/>
    </location>
</feature>
<accession>A0A1R4IHL2</accession>
<feature type="region of interest" description="Disordered" evidence="1">
    <location>
        <begin position="198"/>
        <end position="300"/>
    </location>
</feature>
<feature type="compositionally biased region" description="Basic and acidic residues" evidence="1">
    <location>
        <begin position="231"/>
        <end position="257"/>
    </location>
</feature>
<dbReference type="RefSeq" id="WP_087129838.1">
    <property type="nucleotide sequence ID" value="NZ_FUKO01000009.1"/>
</dbReference>
<proteinExistence type="predicted"/>
<feature type="transmembrane region" description="Helical" evidence="2">
    <location>
        <begin position="43"/>
        <end position="61"/>
    </location>
</feature>
<keyword evidence="2" id="KW-0472">Membrane</keyword>
<evidence type="ECO:0000256" key="1">
    <source>
        <dbReference type="SAM" id="MobiDB-lite"/>
    </source>
</evidence>
<keyword evidence="4" id="KW-1185">Reference proteome</keyword>
<keyword evidence="2" id="KW-0812">Transmembrane</keyword>
<keyword evidence="2" id="KW-1133">Transmembrane helix</keyword>
<organism evidence="3 4">
    <name type="scientific">Microbacterium esteraromaticum</name>
    <dbReference type="NCBI Taxonomy" id="57043"/>
    <lineage>
        <taxon>Bacteria</taxon>
        <taxon>Bacillati</taxon>
        <taxon>Actinomycetota</taxon>
        <taxon>Actinomycetes</taxon>
        <taxon>Micrococcales</taxon>
        <taxon>Microbacteriaceae</taxon>
        <taxon>Microbacterium</taxon>
    </lineage>
</organism>
<feature type="transmembrane region" description="Helical" evidence="2">
    <location>
        <begin position="109"/>
        <end position="127"/>
    </location>
</feature>
<dbReference type="OrthoDB" id="5079801at2"/>
<dbReference type="Proteomes" id="UP000196320">
    <property type="component" value="Unassembled WGS sequence"/>
</dbReference>
<gene>
    <name evidence="3" type="ORF">FM104_02220</name>
</gene>
<evidence type="ECO:0000313" key="4">
    <source>
        <dbReference type="Proteomes" id="UP000196320"/>
    </source>
</evidence>
<evidence type="ECO:0000256" key="2">
    <source>
        <dbReference type="SAM" id="Phobius"/>
    </source>
</evidence>
<dbReference type="EMBL" id="FUKO01000009">
    <property type="protein sequence ID" value="SJN19317.1"/>
    <property type="molecule type" value="Genomic_DNA"/>
</dbReference>
<name>A0A1R4IHL2_9MICO</name>
<feature type="compositionally biased region" description="Low complexity" evidence="1">
    <location>
        <begin position="260"/>
        <end position="269"/>
    </location>
</feature>
<feature type="transmembrane region" description="Helical" evidence="2">
    <location>
        <begin position="139"/>
        <end position="164"/>
    </location>
</feature>
<reference evidence="3 4" key="1">
    <citation type="submission" date="2017-02" db="EMBL/GenBank/DDBJ databases">
        <authorList>
            <person name="Peterson S.W."/>
        </authorList>
    </citation>
    <scope>NUCLEOTIDE SEQUENCE [LARGE SCALE GENOMIC DNA]</scope>
    <source>
        <strain evidence="3 4">B Mb 05.01</strain>
    </source>
</reference>
<dbReference type="AlphaFoldDB" id="A0A1R4IHL2"/>